<gene>
    <name evidence="2" type="ORF">B5V51_3356</name>
</gene>
<organism evidence="2">
    <name type="scientific">Heliothis virescens</name>
    <name type="common">Tobacco budworm moth</name>
    <dbReference type="NCBI Taxonomy" id="7102"/>
    <lineage>
        <taxon>Eukaryota</taxon>
        <taxon>Metazoa</taxon>
        <taxon>Ecdysozoa</taxon>
        <taxon>Arthropoda</taxon>
        <taxon>Hexapoda</taxon>
        <taxon>Insecta</taxon>
        <taxon>Pterygota</taxon>
        <taxon>Neoptera</taxon>
        <taxon>Endopterygota</taxon>
        <taxon>Lepidoptera</taxon>
        <taxon>Glossata</taxon>
        <taxon>Ditrysia</taxon>
        <taxon>Noctuoidea</taxon>
        <taxon>Noctuidae</taxon>
        <taxon>Heliothinae</taxon>
        <taxon>Heliothis</taxon>
    </lineage>
</organism>
<feature type="region of interest" description="Disordered" evidence="1">
    <location>
        <begin position="93"/>
        <end position="147"/>
    </location>
</feature>
<reference evidence="2" key="1">
    <citation type="submission" date="2017-09" db="EMBL/GenBank/DDBJ databases">
        <title>Contemporary evolution of a Lepidopteran species, Heliothis virescens, in response to modern agricultural practices.</title>
        <authorList>
            <person name="Fritz M.L."/>
            <person name="Deyonke A.M."/>
            <person name="Papanicolaou A."/>
            <person name="Micinski S."/>
            <person name="Westbrook J."/>
            <person name="Gould F."/>
        </authorList>
    </citation>
    <scope>NUCLEOTIDE SEQUENCE [LARGE SCALE GENOMIC DNA]</scope>
    <source>
        <strain evidence="2">HvINT-</strain>
        <tissue evidence="2">Whole body</tissue>
    </source>
</reference>
<dbReference type="EMBL" id="NWSH01001799">
    <property type="protein sequence ID" value="PCG70096.1"/>
    <property type="molecule type" value="Genomic_DNA"/>
</dbReference>
<evidence type="ECO:0000256" key="1">
    <source>
        <dbReference type="SAM" id="MobiDB-lite"/>
    </source>
</evidence>
<dbReference type="AlphaFoldDB" id="A0A2A4JE98"/>
<accession>A0A2A4JE98</accession>
<proteinExistence type="predicted"/>
<name>A0A2A4JE98_HELVI</name>
<sequence length="147" mass="15893">MASPDAGELWRTLPIFLVRRGVDSRYTGGTALEVRCPRSSEIGHYGAVRGVGAHEQSKNARPTKAPKVMVLSERKGATVDYVRRCHLRPSRRAIKSAGQVQNRRGEWTTLLAPPAPRAPLTPDTPAEADASRKPAELAELANGSASE</sequence>
<protein>
    <submittedName>
        <fullName evidence="2">Uncharacterized protein</fullName>
    </submittedName>
</protein>
<evidence type="ECO:0000313" key="2">
    <source>
        <dbReference type="EMBL" id="PCG70096.1"/>
    </source>
</evidence>
<comment type="caution">
    <text evidence="2">The sequence shown here is derived from an EMBL/GenBank/DDBJ whole genome shotgun (WGS) entry which is preliminary data.</text>
</comment>